<evidence type="ECO:0000313" key="4">
    <source>
        <dbReference type="EMBL" id="OIJ11588.1"/>
    </source>
</evidence>
<dbReference type="SUPFAM" id="SSF55347">
    <property type="entry name" value="Glyceraldehyde-3-phosphate dehydrogenase-like, C-terminal domain"/>
    <property type="match status" value="1"/>
</dbReference>
<keyword evidence="1" id="KW-0560">Oxidoreductase</keyword>
<dbReference type="Gene3D" id="3.40.50.720">
    <property type="entry name" value="NAD(P)-binding Rossmann-like Domain"/>
    <property type="match status" value="1"/>
</dbReference>
<evidence type="ECO:0000259" key="3">
    <source>
        <dbReference type="Pfam" id="PF22725"/>
    </source>
</evidence>
<dbReference type="OrthoDB" id="9815825at2"/>
<feature type="domain" description="Gfo/Idh/MocA-like oxidoreductase N-terminal" evidence="2">
    <location>
        <begin position="6"/>
        <end position="121"/>
    </location>
</feature>
<dbReference type="SUPFAM" id="SSF51735">
    <property type="entry name" value="NAD(P)-binding Rossmann-fold domains"/>
    <property type="match status" value="1"/>
</dbReference>
<dbReference type="InterPro" id="IPR036291">
    <property type="entry name" value="NAD(P)-bd_dom_sf"/>
</dbReference>
<evidence type="ECO:0000313" key="5">
    <source>
        <dbReference type="Proteomes" id="UP000180098"/>
    </source>
</evidence>
<dbReference type="Pfam" id="PF01408">
    <property type="entry name" value="GFO_IDH_MocA"/>
    <property type="match status" value="1"/>
</dbReference>
<feature type="domain" description="GFO/IDH/MocA-like oxidoreductase" evidence="3">
    <location>
        <begin position="134"/>
        <end position="254"/>
    </location>
</feature>
<keyword evidence="5" id="KW-1185">Reference proteome</keyword>
<organism evidence="4 5">
    <name type="scientific">Anaerobacillus arseniciselenatis</name>
    <dbReference type="NCBI Taxonomy" id="85682"/>
    <lineage>
        <taxon>Bacteria</taxon>
        <taxon>Bacillati</taxon>
        <taxon>Bacillota</taxon>
        <taxon>Bacilli</taxon>
        <taxon>Bacillales</taxon>
        <taxon>Bacillaceae</taxon>
        <taxon>Anaerobacillus</taxon>
    </lineage>
</organism>
<protein>
    <recommendedName>
        <fullName evidence="6">Oxidoreductase</fullName>
    </recommendedName>
</protein>
<dbReference type="GO" id="GO:0000166">
    <property type="term" value="F:nucleotide binding"/>
    <property type="evidence" value="ECO:0007669"/>
    <property type="project" value="InterPro"/>
</dbReference>
<evidence type="ECO:0000256" key="1">
    <source>
        <dbReference type="ARBA" id="ARBA00023002"/>
    </source>
</evidence>
<accession>A0A1S2LGF8</accession>
<evidence type="ECO:0000259" key="2">
    <source>
        <dbReference type="Pfam" id="PF01408"/>
    </source>
</evidence>
<sequence length="328" mass="36580">MTKKVIHIGIIGLGAVGERLMKIFAERDDIVVSAFCDTSRKRLEEMSHTYGVEATYEDYRQLLSFDELDAVYVAVPPKFHEEVVLAAIASGKHILCEKPLANSVEEAERMLQAVEKSGLVHAMHFPLNYQASLQQFERLISDGYVGDLRRINLIMHFPHWPRLWQQSDWVAGREQGGYVLEVGVHWIQATQRIFGPISEVRSQLQFPDDPALCENGIIAEMKLADGTSVLIDGLANIGGEEHLEFAVYGSEGTIKLCNWRQLLGAKTGNVLAELEVAEANGNTLVSEFVKAVNGETAELYDFSIGYEAQKVLEALRHPKEAGWQKLGN</sequence>
<dbReference type="AlphaFoldDB" id="A0A1S2LGF8"/>
<evidence type="ECO:0008006" key="6">
    <source>
        <dbReference type="Google" id="ProtNLM"/>
    </source>
</evidence>
<proteinExistence type="predicted"/>
<dbReference type="GO" id="GO:0016491">
    <property type="term" value="F:oxidoreductase activity"/>
    <property type="evidence" value="ECO:0007669"/>
    <property type="project" value="UniProtKB-KW"/>
</dbReference>
<reference evidence="4 5" key="1">
    <citation type="submission" date="2016-10" db="EMBL/GenBank/DDBJ databases">
        <title>Draft genome sequences of four alkaliphilic bacteria belonging to the Anaerobacillus genus.</title>
        <authorList>
            <person name="Bassil N.M."/>
            <person name="Lloyd J.R."/>
        </authorList>
    </citation>
    <scope>NUCLEOTIDE SEQUENCE [LARGE SCALE GENOMIC DNA]</scope>
    <source>
        <strain evidence="4 5">DSM 15340</strain>
    </source>
</reference>
<dbReference type="Pfam" id="PF22725">
    <property type="entry name" value="GFO_IDH_MocA_C3"/>
    <property type="match status" value="1"/>
</dbReference>
<gene>
    <name evidence="4" type="ORF">BKP35_11635</name>
</gene>
<dbReference type="RefSeq" id="WP_071313521.1">
    <property type="nucleotide sequence ID" value="NZ_MLQQ01000026.1"/>
</dbReference>
<comment type="caution">
    <text evidence="4">The sequence shown here is derived from an EMBL/GenBank/DDBJ whole genome shotgun (WGS) entry which is preliminary data.</text>
</comment>
<dbReference type="Proteomes" id="UP000180098">
    <property type="component" value="Unassembled WGS sequence"/>
</dbReference>
<dbReference type="EMBL" id="MLQQ01000026">
    <property type="protein sequence ID" value="OIJ11588.1"/>
    <property type="molecule type" value="Genomic_DNA"/>
</dbReference>
<dbReference type="InterPro" id="IPR050463">
    <property type="entry name" value="Gfo/Idh/MocA_oxidrdct_glycsds"/>
</dbReference>
<dbReference type="PANTHER" id="PTHR43818">
    <property type="entry name" value="BCDNA.GH03377"/>
    <property type="match status" value="1"/>
</dbReference>
<dbReference type="InterPro" id="IPR000683">
    <property type="entry name" value="Gfo/Idh/MocA-like_OxRdtase_N"/>
</dbReference>
<dbReference type="PANTHER" id="PTHR43818:SF11">
    <property type="entry name" value="BCDNA.GH03377"/>
    <property type="match status" value="1"/>
</dbReference>
<dbReference type="Gene3D" id="3.30.360.10">
    <property type="entry name" value="Dihydrodipicolinate Reductase, domain 2"/>
    <property type="match status" value="1"/>
</dbReference>
<dbReference type="InterPro" id="IPR055170">
    <property type="entry name" value="GFO_IDH_MocA-like_dom"/>
</dbReference>
<name>A0A1S2LGF8_9BACI</name>